<dbReference type="InterPro" id="IPR011576">
    <property type="entry name" value="Pyridox_Oxase_N"/>
</dbReference>
<dbReference type="InterPro" id="IPR012349">
    <property type="entry name" value="Split_barrel_FMN-bd"/>
</dbReference>
<gene>
    <name evidence="7" type="ORF">SAMN02745883_01213</name>
</gene>
<dbReference type="GO" id="GO:0000287">
    <property type="term" value="F:magnesium ion binding"/>
    <property type="evidence" value="ECO:0007669"/>
    <property type="project" value="InterPro"/>
</dbReference>
<dbReference type="AlphaFoldDB" id="A0A1M6PHZ2"/>
<evidence type="ECO:0000256" key="3">
    <source>
        <dbReference type="ARBA" id="ARBA00022723"/>
    </source>
</evidence>
<evidence type="ECO:0000259" key="6">
    <source>
        <dbReference type="Pfam" id="PF01243"/>
    </source>
</evidence>
<evidence type="ECO:0000256" key="2">
    <source>
        <dbReference type="ARBA" id="ARBA00012146"/>
    </source>
</evidence>
<dbReference type="GO" id="GO:0004427">
    <property type="term" value="F:inorganic diphosphate phosphatase activity"/>
    <property type="evidence" value="ECO:0007669"/>
    <property type="project" value="UniProtKB-EC"/>
</dbReference>
<dbReference type="EMBL" id="FRAJ01000008">
    <property type="protein sequence ID" value="SHK07530.1"/>
    <property type="molecule type" value="Genomic_DNA"/>
</dbReference>
<dbReference type="Pfam" id="PF01243">
    <property type="entry name" value="PNPOx_N"/>
    <property type="match status" value="1"/>
</dbReference>
<dbReference type="Pfam" id="PF00719">
    <property type="entry name" value="Pyrophosphatase"/>
    <property type="match status" value="1"/>
</dbReference>
<dbReference type="RefSeq" id="WP_094756760.1">
    <property type="nucleotide sequence ID" value="NZ_FRAJ01000008.1"/>
</dbReference>
<dbReference type="Gene3D" id="3.90.80.10">
    <property type="entry name" value="Inorganic pyrophosphatase"/>
    <property type="match status" value="1"/>
</dbReference>
<dbReference type="InterPro" id="IPR036649">
    <property type="entry name" value="Pyrophosphatase_sf"/>
</dbReference>
<keyword evidence="8" id="KW-1185">Reference proteome</keyword>
<dbReference type="STRING" id="1121266.SAMN02745883_01213"/>
<proteinExistence type="predicted"/>
<evidence type="ECO:0000256" key="1">
    <source>
        <dbReference type="ARBA" id="ARBA00001946"/>
    </source>
</evidence>
<reference evidence="7 8" key="1">
    <citation type="submission" date="2016-11" db="EMBL/GenBank/DDBJ databases">
        <authorList>
            <person name="Jaros S."/>
            <person name="Januszkiewicz K."/>
            <person name="Wedrychowicz H."/>
        </authorList>
    </citation>
    <scope>NUCLEOTIDE SEQUENCE [LARGE SCALE GENOMIC DNA]</scope>
    <source>
        <strain evidence="7 8">DSM 14501</strain>
    </source>
</reference>
<keyword evidence="3" id="KW-0479">Metal-binding</keyword>
<feature type="domain" description="Pyridoxamine 5'-phosphate oxidase N-terminal" evidence="6">
    <location>
        <begin position="130"/>
        <end position="247"/>
    </location>
</feature>
<evidence type="ECO:0000313" key="8">
    <source>
        <dbReference type="Proteomes" id="UP000184082"/>
    </source>
</evidence>
<keyword evidence="4" id="KW-0378">Hydrolase</keyword>
<sequence>MKKYLGKKVMIVVDRPLGSKHPKHGFVYPINYGYIPNTVSGDGEEIDAYILGEFEPLKTYEGYVTAVVHRKNDDEDKLVVSRELNMYNKDQIRALIEFQERFFKSEIVIYEDEIEKYIEGEEIEFDELKIEFEKLIKIKKYMVLATSKDNRVTARSVSCIVINSKIYFQTDKTFLKYKQIKSNPNVALCIDNFQVEGYAKIKGHPFERESKNFIEVFKKVHNGSFNTYSHMENEVVIEVEPKFVTAWKYENGKAFREILDFKNRKAYRKYYDNSK</sequence>
<evidence type="ECO:0000313" key="7">
    <source>
        <dbReference type="EMBL" id="SHK07530.1"/>
    </source>
</evidence>
<dbReference type="EC" id="3.6.1.1" evidence="2"/>
<keyword evidence="5" id="KW-0460">Magnesium</keyword>
<evidence type="ECO:0000256" key="4">
    <source>
        <dbReference type="ARBA" id="ARBA00022801"/>
    </source>
</evidence>
<dbReference type="SUPFAM" id="SSF50324">
    <property type="entry name" value="Inorganic pyrophosphatase"/>
    <property type="match status" value="1"/>
</dbReference>
<dbReference type="SUPFAM" id="SSF50475">
    <property type="entry name" value="FMN-binding split barrel"/>
    <property type="match status" value="1"/>
</dbReference>
<dbReference type="GO" id="GO:0006796">
    <property type="term" value="P:phosphate-containing compound metabolic process"/>
    <property type="evidence" value="ECO:0007669"/>
    <property type="project" value="InterPro"/>
</dbReference>
<dbReference type="InterPro" id="IPR008162">
    <property type="entry name" value="Pyrophosphatase"/>
</dbReference>
<organism evidence="7 8">
    <name type="scientific">Caminicella sporogenes DSM 14501</name>
    <dbReference type="NCBI Taxonomy" id="1121266"/>
    <lineage>
        <taxon>Bacteria</taxon>
        <taxon>Bacillati</taxon>
        <taxon>Bacillota</taxon>
        <taxon>Clostridia</taxon>
        <taxon>Peptostreptococcales</taxon>
        <taxon>Caminicellaceae</taxon>
        <taxon>Caminicella</taxon>
    </lineage>
</organism>
<dbReference type="Gene3D" id="2.30.110.10">
    <property type="entry name" value="Electron Transport, Fmn-binding Protein, Chain A"/>
    <property type="match status" value="1"/>
</dbReference>
<accession>A0A1M6PHZ2</accession>
<dbReference type="Proteomes" id="UP000184082">
    <property type="component" value="Unassembled WGS sequence"/>
</dbReference>
<evidence type="ECO:0000256" key="5">
    <source>
        <dbReference type="ARBA" id="ARBA00022842"/>
    </source>
</evidence>
<name>A0A1M6PHZ2_9FIRM</name>
<dbReference type="GO" id="GO:0005737">
    <property type="term" value="C:cytoplasm"/>
    <property type="evidence" value="ECO:0007669"/>
    <property type="project" value="InterPro"/>
</dbReference>
<protein>
    <recommendedName>
        <fullName evidence="2">inorganic diphosphatase</fullName>
        <ecNumber evidence="2">3.6.1.1</ecNumber>
    </recommendedName>
</protein>
<comment type="cofactor">
    <cofactor evidence="1">
        <name>Mg(2+)</name>
        <dbReference type="ChEBI" id="CHEBI:18420"/>
    </cofactor>
</comment>